<dbReference type="GO" id="GO:0009758">
    <property type="term" value="P:carbohydrate utilization"/>
    <property type="evidence" value="ECO:0007669"/>
    <property type="project" value="InterPro"/>
</dbReference>
<organism evidence="5 6">
    <name type="scientific">Novosphingobium silvae</name>
    <dbReference type="NCBI Taxonomy" id="2692619"/>
    <lineage>
        <taxon>Bacteria</taxon>
        <taxon>Pseudomonadati</taxon>
        <taxon>Pseudomonadota</taxon>
        <taxon>Alphaproteobacteria</taxon>
        <taxon>Sphingomonadales</taxon>
        <taxon>Sphingomonadaceae</taxon>
        <taxon>Novosphingobium</taxon>
    </lineage>
</organism>
<dbReference type="GO" id="GO:0050053">
    <property type="term" value="F:levansucrase activity"/>
    <property type="evidence" value="ECO:0007669"/>
    <property type="project" value="InterPro"/>
</dbReference>
<feature type="binding site" evidence="2">
    <location>
        <position position="50"/>
    </location>
    <ligand>
        <name>substrate</name>
    </ligand>
</feature>
<feature type="binding site" evidence="2">
    <location>
        <position position="120"/>
    </location>
    <ligand>
        <name>substrate</name>
    </ligand>
</feature>
<dbReference type="AlphaFoldDB" id="A0A7X4K738"/>
<feature type="site" description="Transition state stabilizer" evidence="3">
    <location>
        <position position="201"/>
    </location>
</feature>
<dbReference type="InterPro" id="IPR023296">
    <property type="entry name" value="Glyco_hydro_beta-prop_sf"/>
</dbReference>
<dbReference type="Pfam" id="PF02435">
    <property type="entry name" value="Glyco_hydro_68"/>
    <property type="match status" value="2"/>
</dbReference>
<dbReference type="InterPro" id="IPR003469">
    <property type="entry name" value="Glyco_hydro_68"/>
</dbReference>
<evidence type="ECO:0000256" key="3">
    <source>
        <dbReference type="PIRSR" id="PIRSR603469-4"/>
    </source>
</evidence>
<accession>A0A7X4K738</accession>
<dbReference type="Proteomes" id="UP000465810">
    <property type="component" value="Unassembled WGS sequence"/>
</dbReference>
<evidence type="ECO:0000256" key="4">
    <source>
        <dbReference type="RuleBase" id="RU361220"/>
    </source>
</evidence>
<gene>
    <name evidence="5" type="ORF">GR702_07545</name>
</gene>
<evidence type="ECO:0000256" key="2">
    <source>
        <dbReference type="PIRSR" id="PIRSR603469-2"/>
    </source>
</evidence>
<comment type="similarity">
    <text evidence="1 4">Belongs to the glycosyl hydrolase 68 family.</text>
</comment>
<reference evidence="5 6" key="1">
    <citation type="submission" date="2019-12" db="EMBL/GenBank/DDBJ databases">
        <authorList>
            <person name="Feng G."/>
            <person name="Zhu H."/>
        </authorList>
    </citation>
    <scope>NUCLEOTIDE SEQUENCE [LARGE SCALE GENOMIC DNA]</scope>
    <source>
        <strain evidence="5 6">FGD1</strain>
    </source>
</reference>
<dbReference type="CDD" id="cd08997">
    <property type="entry name" value="GH68"/>
    <property type="match status" value="1"/>
</dbReference>
<proteinExistence type="inferred from homology"/>
<dbReference type="EMBL" id="WVTD01000004">
    <property type="protein sequence ID" value="MYL97627.1"/>
    <property type="molecule type" value="Genomic_DNA"/>
</dbReference>
<sequence>MSSRSAPARPAPTLRWSASDLQALADGGFARAPVIGPAEVRRISDDLDVWDAWPLADEQGAPVPWRGGELWFALAAPALDDPEQRHDLARIHHFHRTGERFVHLGPTFPDGFTPGSREWSGSALCREGEVTLFFTAAGSRGESAATFQQRLFSATSRLAGQDDAVFTAWSEPVELAVPLDLIYMSRHEGVGRLGEIKAFRDPATWRTQEGEEYLLFTASSARQLDRYNGVIGCARRDGRRDGQGAFAKLPPLVDAAGVNNELERPHVVAHGGLLYLFWSTQARVFAPGITAPTGLYGAVAERIEGPWALLNGHGLVFANPAGEPFQAYSWWVLPDLSVASFVDYWGLGDAGASAKPAGRAHFGGTFAPFLRLRLDGHRATLKDG</sequence>
<dbReference type="GO" id="GO:0016787">
    <property type="term" value="F:hydrolase activity"/>
    <property type="evidence" value="ECO:0007669"/>
    <property type="project" value="UniProtKB-KW"/>
</dbReference>
<keyword evidence="5" id="KW-0378">Hydrolase</keyword>
<dbReference type="SUPFAM" id="SSF75005">
    <property type="entry name" value="Arabinanase/levansucrase/invertase"/>
    <property type="match status" value="1"/>
</dbReference>
<dbReference type="RefSeq" id="WP_160985353.1">
    <property type="nucleotide sequence ID" value="NZ_WVTD01000004.1"/>
</dbReference>
<evidence type="ECO:0000256" key="1">
    <source>
        <dbReference type="ARBA" id="ARBA00006775"/>
    </source>
</evidence>
<protein>
    <submittedName>
        <fullName evidence="5">Glycoside hydrolase family 68 protein</fullName>
    </submittedName>
</protein>
<name>A0A7X4K738_9SPHN</name>
<dbReference type="Gene3D" id="2.115.10.20">
    <property type="entry name" value="Glycosyl hydrolase domain, family 43"/>
    <property type="match status" value="1"/>
</dbReference>
<evidence type="ECO:0000313" key="6">
    <source>
        <dbReference type="Proteomes" id="UP000465810"/>
    </source>
</evidence>
<keyword evidence="6" id="KW-1185">Reference proteome</keyword>
<evidence type="ECO:0000313" key="5">
    <source>
        <dbReference type="EMBL" id="MYL97627.1"/>
    </source>
</evidence>
<comment type="caution">
    <text evidence="5">The sequence shown here is derived from an EMBL/GenBank/DDBJ whole genome shotgun (WGS) entry which is preliminary data.</text>
</comment>
<feature type="binding site" evidence="2">
    <location>
        <begin position="200"/>
        <end position="201"/>
    </location>
    <ligand>
        <name>substrate</name>
    </ligand>
</feature>